<dbReference type="InterPro" id="IPR011600">
    <property type="entry name" value="Pept_C14_caspase"/>
</dbReference>
<dbReference type="Pfam" id="PF00656">
    <property type="entry name" value="Peptidase_C14"/>
    <property type="match status" value="1"/>
</dbReference>
<dbReference type="InterPro" id="IPR029030">
    <property type="entry name" value="Caspase-like_dom_sf"/>
</dbReference>
<evidence type="ECO:0000313" key="5">
    <source>
        <dbReference type="Proteomes" id="UP001595840"/>
    </source>
</evidence>
<dbReference type="InterPro" id="IPR006597">
    <property type="entry name" value="Sel1-like"/>
</dbReference>
<dbReference type="PANTHER" id="PTHR43628:SF1">
    <property type="entry name" value="CHITIN SYNTHASE REGULATORY FACTOR 2-RELATED"/>
    <property type="match status" value="1"/>
</dbReference>
<dbReference type="Gene3D" id="3.40.50.1460">
    <property type="match status" value="1"/>
</dbReference>
<dbReference type="EMBL" id="JBHSCX010000001">
    <property type="protein sequence ID" value="MFC4360680.1"/>
    <property type="molecule type" value="Genomic_DNA"/>
</dbReference>
<keyword evidence="2" id="KW-0732">Signal</keyword>
<keyword evidence="5" id="KW-1185">Reference proteome</keyword>
<evidence type="ECO:0000313" key="4">
    <source>
        <dbReference type="EMBL" id="MFC4360680.1"/>
    </source>
</evidence>
<dbReference type="SMART" id="SM00671">
    <property type="entry name" value="SEL1"/>
    <property type="match status" value="2"/>
</dbReference>
<dbReference type="InterPro" id="IPR011990">
    <property type="entry name" value="TPR-like_helical_dom_sf"/>
</dbReference>
<keyword evidence="1" id="KW-0175">Coiled coil</keyword>
<evidence type="ECO:0000256" key="2">
    <source>
        <dbReference type="SAM" id="SignalP"/>
    </source>
</evidence>
<gene>
    <name evidence="4" type="ORF">ACFOX3_00115</name>
</gene>
<reference evidence="5" key="1">
    <citation type="journal article" date="2019" name="Int. J. Syst. Evol. Microbiol.">
        <title>The Global Catalogue of Microorganisms (GCM) 10K type strain sequencing project: providing services to taxonomists for standard genome sequencing and annotation.</title>
        <authorList>
            <consortium name="The Broad Institute Genomics Platform"/>
            <consortium name="The Broad Institute Genome Sequencing Center for Infectious Disease"/>
            <person name="Wu L."/>
            <person name="Ma J."/>
        </authorList>
    </citation>
    <scope>NUCLEOTIDE SEQUENCE [LARGE SCALE GENOMIC DNA]</scope>
    <source>
        <strain evidence="5">CECT 8570</strain>
    </source>
</reference>
<feature type="domain" description="Peptidase C14 caspase" evidence="3">
    <location>
        <begin position="310"/>
        <end position="535"/>
    </location>
</feature>
<feature type="signal peptide" evidence="2">
    <location>
        <begin position="1"/>
        <end position="31"/>
    </location>
</feature>
<comment type="caution">
    <text evidence="4">The sequence shown here is derived from an EMBL/GenBank/DDBJ whole genome shotgun (WGS) entry which is preliminary data.</text>
</comment>
<organism evidence="4 5">
    <name type="scientific">Simiduia curdlanivorans</name>
    <dbReference type="NCBI Taxonomy" id="1492769"/>
    <lineage>
        <taxon>Bacteria</taxon>
        <taxon>Pseudomonadati</taxon>
        <taxon>Pseudomonadota</taxon>
        <taxon>Gammaproteobacteria</taxon>
        <taxon>Cellvibrionales</taxon>
        <taxon>Cellvibrionaceae</taxon>
        <taxon>Simiduia</taxon>
    </lineage>
</organism>
<dbReference type="Gene3D" id="1.25.40.10">
    <property type="entry name" value="Tetratricopeptide repeat domain"/>
    <property type="match status" value="1"/>
</dbReference>
<dbReference type="RefSeq" id="WP_290264407.1">
    <property type="nucleotide sequence ID" value="NZ_JAUFQG010000006.1"/>
</dbReference>
<dbReference type="SUPFAM" id="SSF52129">
    <property type="entry name" value="Caspase-like"/>
    <property type="match status" value="1"/>
</dbReference>
<accession>A0ABV8UYE5</accession>
<dbReference type="PANTHER" id="PTHR43628">
    <property type="entry name" value="ACTIVATOR OF C KINASE PROTEIN 1-RELATED"/>
    <property type="match status" value="1"/>
</dbReference>
<evidence type="ECO:0000259" key="3">
    <source>
        <dbReference type="Pfam" id="PF00656"/>
    </source>
</evidence>
<name>A0ABV8UYE5_9GAMM</name>
<evidence type="ECO:0000256" key="1">
    <source>
        <dbReference type="SAM" id="Coils"/>
    </source>
</evidence>
<sequence>MKKTSSYLSSTISLITYPLIAIGLAACASSAGDQSNMSATEQRTARIAELQVVDCSLPGQTRMLGNTPYMTPRRPATLTAAECQTRGGEYVAYDRADLKTALAVWMPAAEQGDAEAQVNVGEIFEKGTGGSPNYEAAAIWYKKAADQGNKRGQFNIGTLYEQGLGVEKDQIAALEWYRQAWGLPKDDLVFQSSVTRQQAEITETLNKEIRSKNLQIKAMKNQIAELNASLVKANNSELKGQIQELNAIVSQLEQEAKTAQQKVALYPRTDQLVVRTPTAATASGKVAGKIESMGSTSDVSLKNINFGKFYALVIGVQNYENINSLETPINDINAIAETLTERYNFTVTKVINADDVGVMEAINNINEKLTENDNLLIFYAGHGARLASGDSEAGYWLPTNAEAPPRDTYWVANEFVTRHLARFKAKRVLVVADSCYSGLLSSAPGFLMMGEDGKYTDEYIAYKADKRSRLLLTSGGDNPVLDSVNTGHSIFTQAFLKALNTNKEIFSAPELFLQLKAEVTKSAKAVKFSQTPEYKTIKGAGHEVGDFFFIPKKS</sequence>
<feature type="chain" id="PRO_5046006147" evidence="2">
    <location>
        <begin position="32"/>
        <end position="554"/>
    </location>
</feature>
<dbReference type="Pfam" id="PF08238">
    <property type="entry name" value="Sel1"/>
    <property type="match status" value="2"/>
</dbReference>
<feature type="coiled-coil region" evidence="1">
    <location>
        <begin position="202"/>
        <end position="262"/>
    </location>
</feature>
<dbReference type="Proteomes" id="UP001595840">
    <property type="component" value="Unassembled WGS sequence"/>
</dbReference>
<dbReference type="SUPFAM" id="SSF81901">
    <property type="entry name" value="HCP-like"/>
    <property type="match status" value="1"/>
</dbReference>
<proteinExistence type="predicted"/>
<dbReference type="PROSITE" id="PS51257">
    <property type="entry name" value="PROKAR_LIPOPROTEIN"/>
    <property type="match status" value="1"/>
</dbReference>
<dbReference type="InterPro" id="IPR052945">
    <property type="entry name" value="Mitotic_Regulator"/>
</dbReference>
<protein>
    <submittedName>
        <fullName evidence="4">Caspase family protein</fullName>
    </submittedName>
</protein>